<reference evidence="2" key="1">
    <citation type="submission" date="2022-09" db="EMBL/GenBank/DDBJ databases">
        <title>Actin cytoskeleton and complex cell architecture in an #Asgard archaeon.</title>
        <authorList>
            <person name="Ponce Toledo R.I."/>
            <person name="Schleper C."/>
            <person name="Rodrigues Oliveira T."/>
            <person name="Wollweber F."/>
            <person name="Xu J."/>
            <person name="Rittmann S."/>
            <person name="Klingl A."/>
            <person name="Pilhofer M."/>
        </authorList>
    </citation>
    <scope>NUCLEOTIDE SEQUENCE</scope>
    <source>
        <strain evidence="2">B-35</strain>
    </source>
</reference>
<proteinExistence type="predicted"/>
<dbReference type="Pfam" id="PF04471">
    <property type="entry name" value="Mrr_cat"/>
    <property type="match status" value="1"/>
</dbReference>
<organism evidence="2 3">
    <name type="scientific">Candidatus Lokiarchaeum ossiferum</name>
    <dbReference type="NCBI Taxonomy" id="2951803"/>
    <lineage>
        <taxon>Archaea</taxon>
        <taxon>Promethearchaeati</taxon>
        <taxon>Promethearchaeota</taxon>
        <taxon>Promethearchaeia</taxon>
        <taxon>Promethearchaeales</taxon>
        <taxon>Promethearchaeaceae</taxon>
        <taxon>Candidatus Lokiarchaeum</taxon>
    </lineage>
</organism>
<dbReference type="InterPro" id="IPR007560">
    <property type="entry name" value="Restrct_endonuc_IV_Mrr"/>
</dbReference>
<dbReference type="EMBL" id="CP104013">
    <property type="protein sequence ID" value="UYP48680.1"/>
    <property type="molecule type" value="Genomic_DNA"/>
</dbReference>
<feature type="domain" description="Restriction endonuclease type IV Mrr" evidence="1">
    <location>
        <begin position="43"/>
        <end position="121"/>
    </location>
</feature>
<sequence>MDVCETMDNIISLNELTRTFFSRKYEYIVPEEPIRGRSGHKWSFDGMINYKGSGDESLKIGVFVREWNRSVGVNQVRQLEKACRDTKCDGGIIVADIFSSNAEIFAENLGITTVDRAKIMSKMQSGL</sequence>
<keyword evidence="3" id="KW-1185">Reference proteome</keyword>
<protein>
    <recommendedName>
        <fullName evidence="1">Restriction endonuclease type IV Mrr domain-containing protein</fullName>
    </recommendedName>
</protein>
<evidence type="ECO:0000313" key="2">
    <source>
        <dbReference type="EMBL" id="UYP48680.1"/>
    </source>
</evidence>
<evidence type="ECO:0000259" key="1">
    <source>
        <dbReference type="Pfam" id="PF04471"/>
    </source>
</evidence>
<evidence type="ECO:0000313" key="3">
    <source>
        <dbReference type="Proteomes" id="UP001208689"/>
    </source>
</evidence>
<name>A0ABY6HZ24_9ARCH</name>
<gene>
    <name evidence="2" type="ORF">NEF87_004965</name>
</gene>
<accession>A0ABY6HZ24</accession>
<dbReference type="Proteomes" id="UP001208689">
    <property type="component" value="Chromosome"/>
</dbReference>